<dbReference type="Pfam" id="PF05016">
    <property type="entry name" value="ParE_toxin"/>
    <property type="match status" value="1"/>
</dbReference>
<sequence>MTLQVLWTHEARSDIREIIRYIAEHSPEAARSLKERIEAAPSAAALNPELFRPGRIAGTREIVVHPNYIVVYRVTDAVLEIINVVHARQRYPFD</sequence>
<comment type="caution">
    <text evidence="3">The sequence shown here is derived from an EMBL/GenBank/DDBJ whole genome shotgun (WGS) entry which is preliminary data.</text>
</comment>
<evidence type="ECO:0000256" key="1">
    <source>
        <dbReference type="ARBA" id="ARBA00006226"/>
    </source>
</evidence>
<dbReference type="EMBL" id="FCNV02000003">
    <property type="protein sequence ID" value="SAL27655.1"/>
    <property type="molecule type" value="Genomic_DNA"/>
</dbReference>
<accession>A0A658QW83</accession>
<dbReference type="InterPro" id="IPR051803">
    <property type="entry name" value="TA_system_RelE-like_toxin"/>
</dbReference>
<dbReference type="InterPro" id="IPR035093">
    <property type="entry name" value="RelE/ParE_toxin_dom_sf"/>
</dbReference>
<dbReference type="PANTHER" id="PTHR33755">
    <property type="entry name" value="TOXIN PARE1-RELATED"/>
    <property type="match status" value="1"/>
</dbReference>
<evidence type="ECO:0000313" key="4">
    <source>
        <dbReference type="Proteomes" id="UP000198263"/>
    </source>
</evidence>
<evidence type="ECO:0000313" key="3">
    <source>
        <dbReference type="EMBL" id="SAL27655.1"/>
    </source>
</evidence>
<protein>
    <submittedName>
        <fullName evidence="3">Translation repressor RelE</fullName>
    </submittedName>
</protein>
<dbReference type="Gene3D" id="3.30.2310.20">
    <property type="entry name" value="RelE-like"/>
    <property type="match status" value="1"/>
</dbReference>
<dbReference type="PANTHER" id="PTHR33755:SF6">
    <property type="entry name" value="PLASMID STABILIZATION SYSTEM PROTEIN"/>
    <property type="match status" value="1"/>
</dbReference>
<evidence type="ECO:0000256" key="2">
    <source>
        <dbReference type="ARBA" id="ARBA00022649"/>
    </source>
</evidence>
<keyword evidence="2" id="KW-1277">Toxin-antitoxin system</keyword>
<name>A0A658QW83_9BURK</name>
<dbReference type="Proteomes" id="UP000198263">
    <property type="component" value="Unassembled WGS sequence"/>
</dbReference>
<dbReference type="OrthoDB" id="9798046at2"/>
<keyword evidence="4" id="KW-1185">Reference proteome</keyword>
<dbReference type="NCBIfam" id="TIGR02385">
    <property type="entry name" value="RelE_StbE"/>
    <property type="match status" value="1"/>
</dbReference>
<gene>
    <name evidence="3" type="ORF">AWB72_02205</name>
</gene>
<reference evidence="3 4" key="1">
    <citation type="submission" date="2016-01" db="EMBL/GenBank/DDBJ databases">
        <authorList>
            <person name="Peeters C."/>
        </authorList>
    </citation>
    <scope>NUCLEOTIDE SEQUENCE [LARGE SCALE GENOMIC DNA]</scope>
    <source>
        <strain evidence="3">LMG 29315</strain>
    </source>
</reference>
<dbReference type="RefSeq" id="WP_084593048.1">
    <property type="nucleotide sequence ID" value="NZ_FCNV02000003.1"/>
</dbReference>
<dbReference type="InterPro" id="IPR007712">
    <property type="entry name" value="RelE/ParE_toxin"/>
</dbReference>
<comment type="similarity">
    <text evidence="1">Belongs to the RelE toxin family.</text>
</comment>
<proteinExistence type="inferred from homology"/>
<dbReference type="AlphaFoldDB" id="A0A658QW83"/>
<organism evidence="3 4">
    <name type="scientific">Caballeronia concitans</name>
    <dbReference type="NCBI Taxonomy" id="1777133"/>
    <lineage>
        <taxon>Bacteria</taxon>
        <taxon>Pseudomonadati</taxon>
        <taxon>Pseudomonadota</taxon>
        <taxon>Betaproteobacteria</taxon>
        <taxon>Burkholderiales</taxon>
        <taxon>Burkholderiaceae</taxon>
        <taxon>Caballeronia</taxon>
    </lineage>
</organism>